<evidence type="ECO:0000256" key="1">
    <source>
        <dbReference type="ARBA" id="ARBA00007596"/>
    </source>
</evidence>
<keyword evidence="2 5" id="KW-0689">Ribosomal protein</keyword>
<dbReference type="GO" id="GO:0006412">
    <property type="term" value="P:translation"/>
    <property type="evidence" value="ECO:0007669"/>
    <property type="project" value="UniProtKB-UniRule"/>
</dbReference>
<dbReference type="Gene3D" id="2.20.28.120">
    <property type="entry name" value="Ribosomal protein L33"/>
    <property type="match status" value="1"/>
</dbReference>
<protein>
    <recommendedName>
        <fullName evidence="4 5">Large ribosomal subunit protein bL33</fullName>
    </recommendedName>
</protein>
<reference evidence="7" key="1">
    <citation type="submission" date="2017-09" db="EMBL/GenBank/DDBJ databases">
        <authorList>
            <person name="Varghese N."/>
            <person name="Submissions S."/>
        </authorList>
    </citation>
    <scope>NUCLEOTIDE SEQUENCE [LARGE SCALE GENOMIC DNA]</scope>
    <source>
        <strain evidence="7">CGMCC 1.8913</strain>
    </source>
</reference>
<dbReference type="PANTHER" id="PTHR43168:SF5">
    <property type="entry name" value="LARGE RIBOSOMAL SUBUNIT PROTEIN BL33B"/>
    <property type="match status" value="1"/>
</dbReference>
<dbReference type="GO" id="GO:0005737">
    <property type="term" value="C:cytoplasm"/>
    <property type="evidence" value="ECO:0007669"/>
    <property type="project" value="UniProtKB-ARBA"/>
</dbReference>
<dbReference type="Pfam" id="PF00471">
    <property type="entry name" value="Ribosomal_L33"/>
    <property type="match status" value="1"/>
</dbReference>
<gene>
    <name evidence="5" type="primary">rpmG</name>
    <name evidence="6" type="ORF">SAMN05421503_3360</name>
</gene>
<dbReference type="NCBIfam" id="NF001764">
    <property type="entry name" value="PRK00504.1"/>
    <property type="match status" value="1"/>
</dbReference>
<keyword evidence="7" id="KW-1185">Reference proteome</keyword>
<evidence type="ECO:0000256" key="4">
    <source>
        <dbReference type="ARBA" id="ARBA00035176"/>
    </source>
</evidence>
<dbReference type="GO" id="GO:0003735">
    <property type="term" value="F:structural constituent of ribosome"/>
    <property type="evidence" value="ECO:0007669"/>
    <property type="project" value="InterPro"/>
</dbReference>
<dbReference type="InterPro" id="IPR018264">
    <property type="entry name" value="Ribosomal_bL33_CS"/>
</dbReference>
<sequence>MCQNYPKRVEILRKTVTLACSECLSRNYSTAKNINQTQRLETKKFCKRCDKHTVHRETK</sequence>
<dbReference type="NCBIfam" id="TIGR01023">
    <property type="entry name" value="rpmG_bact"/>
    <property type="match status" value="1"/>
</dbReference>
<evidence type="ECO:0000256" key="3">
    <source>
        <dbReference type="ARBA" id="ARBA00023274"/>
    </source>
</evidence>
<dbReference type="InterPro" id="IPR011332">
    <property type="entry name" value="Ribosomal_zn-bd"/>
</dbReference>
<evidence type="ECO:0000313" key="6">
    <source>
        <dbReference type="EMBL" id="SNZ17799.1"/>
    </source>
</evidence>
<organism evidence="6 7">
    <name type="scientific">Terribacillus aidingensis</name>
    <dbReference type="NCBI Taxonomy" id="586416"/>
    <lineage>
        <taxon>Bacteria</taxon>
        <taxon>Bacillati</taxon>
        <taxon>Bacillota</taxon>
        <taxon>Bacilli</taxon>
        <taxon>Bacillales</taxon>
        <taxon>Bacillaceae</taxon>
        <taxon>Terribacillus</taxon>
    </lineage>
</organism>
<proteinExistence type="inferred from homology"/>
<keyword evidence="3 5" id="KW-0687">Ribonucleoprotein</keyword>
<comment type="similarity">
    <text evidence="1 5">Belongs to the bacterial ribosomal protein bL33 family.</text>
</comment>
<dbReference type="AlphaFoldDB" id="A0A285P7T2"/>
<accession>A0A285P7T2</accession>
<name>A0A285P7T2_9BACI</name>
<evidence type="ECO:0000313" key="7">
    <source>
        <dbReference type="Proteomes" id="UP000219356"/>
    </source>
</evidence>
<dbReference type="EMBL" id="OBEK01000007">
    <property type="protein sequence ID" value="SNZ17799.1"/>
    <property type="molecule type" value="Genomic_DNA"/>
</dbReference>
<dbReference type="Proteomes" id="UP000219356">
    <property type="component" value="Unassembled WGS sequence"/>
</dbReference>
<dbReference type="NCBIfam" id="NF001860">
    <property type="entry name" value="PRK00595.1"/>
    <property type="match status" value="1"/>
</dbReference>
<dbReference type="HAMAP" id="MF_00294">
    <property type="entry name" value="Ribosomal_bL33"/>
    <property type="match status" value="1"/>
</dbReference>
<dbReference type="GO" id="GO:1990904">
    <property type="term" value="C:ribonucleoprotein complex"/>
    <property type="evidence" value="ECO:0007669"/>
    <property type="project" value="UniProtKB-KW"/>
</dbReference>
<dbReference type="PROSITE" id="PS00582">
    <property type="entry name" value="RIBOSOMAL_L33"/>
    <property type="match status" value="1"/>
</dbReference>
<dbReference type="InterPro" id="IPR001705">
    <property type="entry name" value="Ribosomal_bL33"/>
</dbReference>
<evidence type="ECO:0000256" key="5">
    <source>
        <dbReference type="HAMAP-Rule" id="MF_00294"/>
    </source>
</evidence>
<evidence type="ECO:0000256" key="2">
    <source>
        <dbReference type="ARBA" id="ARBA00022980"/>
    </source>
</evidence>
<dbReference type="PANTHER" id="PTHR43168">
    <property type="entry name" value="50S RIBOSOMAL PROTEIN L33, CHLOROPLASTIC"/>
    <property type="match status" value="1"/>
</dbReference>
<dbReference type="GO" id="GO:0005840">
    <property type="term" value="C:ribosome"/>
    <property type="evidence" value="ECO:0007669"/>
    <property type="project" value="UniProtKB-KW"/>
</dbReference>
<dbReference type="SUPFAM" id="SSF57829">
    <property type="entry name" value="Zn-binding ribosomal proteins"/>
    <property type="match status" value="1"/>
</dbReference>
<dbReference type="InterPro" id="IPR038584">
    <property type="entry name" value="Ribosomal_bL33_sf"/>
</dbReference>